<evidence type="ECO:0000256" key="1">
    <source>
        <dbReference type="ARBA" id="ARBA00001974"/>
    </source>
</evidence>
<evidence type="ECO:0000256" key="2">
    <source>
        <dbReference type="ARBA" id="ARBA00022630"/>
    </source>
</evidence>
<dbReference type="GO" id="GO:0016709">
    <property type="term" value="F:oxidoreductase activity, acting on paired donors, with incorporation or reduction of molecular oxygen, NAD(P)H as one donor, and incorporation of one atom of oxygen"/>
    <property type="evidence" value="ECO:0007669"/>
    <property type="project" value="UniProtKB-ARBA"/>
</dbReference>
<evidence type="ECO:0000256" key="3">
    <source>
        <dbReference type="ARBA" id="ARBA00022827"/>
    </source>
</evidence>
<reference evidence="6 7" key="1">
    <citation type="submission" date="2019-07" db="EMBL/GenBank/DDBJ databases">
        <title>Microbispora hainanensis DSM 45428.</title>
        <authorList>
            <person name="Thawai C."/>
        </authorList>
    </citation>
    <scope>NUCLEOTIDE SEQUENCE [LARGE SCALE GENOMIC DNA]</scope>
    <source>
        <strain evidence="6 7">DSM 45428</strain>
    </source>
</reference>
<proteinExistence type="predicted"/>
<evidence type="ECO:0000259" key="5">
    <source>
        <dbReference type="Pfam" id="PF01494"/>
    </source>
</evidence>
<dbReference type="PANTHER" id="PTHR43004:SF19">
    <property type="entry name" value="BINDING MONOOXYGENASE, PUTATIVE (JCVI)-RELATED"/>
    <property type="match status" value="1"/>
</dbReference>
<dbReference type="Gene3D" id="3.30.9.10">
    <property type="entry name" value="D-Amino Acid Oxidase, subunit A, domain 2"/>
    <property type="match status" value="1"/>
</dbReference>
<evidence type="ECO:0000313" key="6">
    <source>
        <dbReference type="EMBL" id="TQS18912.1"/>
    </source>
</evidence>
<evidence type="ECO:0000313" key="7">
    <source>
        <dbReference type="Proteomes" id="UP000316541"/>
    </source>
</evidence>
<feature type="domain" description="FAD-binding" evidence="5">
    <location>
        <begin position="8"/>
        <end position="372"/>
    </location>
</feature>
<comment type="caution">
    <text evidence="6">The sequence shown here is derived from an EMBL/GenBank/DDBJ whole genome shotgun (WGS) entry which is preliminary data.</text>
</comment>
<dbReference type="AlphaFoldDB" id="A0A544YQX6"/>
<dbReference type="Gene3D" id="3.50.50.60">
    <property type="entry name" value="FAD/NAD(P)-binding domain"/>
    <property type="match status" value="1"/>
</dbReference>
<dbReference type="RefSeq" id="WP_142620956.1">
    <property type="nucleotide sequence ID" value="NZ_VIRM01000028.1"/>
</dbReference>
<dbReference type="SUPFAM" id="SSF51905">
    <property type="entry name" value="FAD/NAD(P)-binding domain"/>
    <property type="match status" value="1"/>
</dbReference>
<dbReference type="InterPro" id="IPR050641">
    <property type="entry name" value="RIFMO-like"/>
</dbReference>
<dbReference type="Proteomes" id="UP000316541">
    <property type="component" value="Unassembled WGS sequence"/>
</dbReference>
<gene>
    <name evidence="6" type="ORF">FLX08_22350</name>
</gene>
<dbReference type="Pfam" id="PF01494">
    <property type="entry name" value="FAD_binding_3"/>
    <property type="match status" value="1"/>
</dbReference>
<dbReference type="GO" id="GO:0071949">
    <property type="term" value="F:FAD binding"/>
    <property type="evidence" value="ECO:0007669"/>
    <property type="project" value="InterPro"/>
</dbReference>
<dbReference type="PRINTS" id="PR00420">
    <property type="entry name" value="RNGMNOXGNASE"/>
</dbReference>
<dbReference type="EMBL" id="VIRM01000028">
    <property type="protein sequence ID" value="TQS18912.1"/>
    <property type="molecule type" value="Genomic_DNA"/>
</dbReference>
<keyword evidence="2" id="KW-0285">Flavoprotein</keyword>
<keyword evidence="6" id="KW-0503">Monooxygenase</keyword>
<dbReference type="InterPro" id="IPR036188">
    <property type="entry name" value="FAD/NAD-bd_sf"/>
</dbReference>
<dbReference type="Gene3D" id="3.40.30.120">
    <property type="match status" value="1"/>
</dbReference>
<name>A0A544YQX6_9ACTN</name>
<protein>
    <submittedName>
        <fullName evidence="6">Monooxygenase</fullName>
    </submittedName>
</protein>
<accession>A0A544YQX6</accession>
<comment type="cofactor">
    <cofactor evidence="1">
        <name>FAD</name>
        <dbReference type="ChEBI" id="CHEBI:57692"/>
    </cofactor>
</comment>
<organism evidence="6 7">
    <name type="scientific">Microbispora hainanensis</name>
    <dbReference type="NCBI Taxonomy" id="568844"/>
    <lineage>
        <taxon>Bacteria</taxon>
        <taxon>Bacillati</taxon>
        <taxon>Actinomycetota</taxon>
        <taxon>Actinomycetes</taxon>
        <taxon>Streptosporangiales</taxon>
        <taxon>Streptosporangiaceae</taxon>
        <taxon>Microbispora</taxon>
    </lineage>
</organism>
<dbReference type="NCBIfam" id="NF004780">
    <property type="entry name" value="PRK06126.1"/>
    <property type="match status" value="1"/>
</dbReference>
<keyword evidence="6" id="KW-0560">Oxidoreductase</keyword>
<evidence type="ECO:0000256" key="4">
    <source>
        <dbReference type="SAM" id="MobiDB-lite"/>
    </source>
</evidence>
<keyword evidence="3" id="KW-0274">FAD</keyword>
<sequence length="567" mass="61687">MTNSTTFDADVIIVGGGPVGLLAAMELDAHGVSAIVIEENPYLDAPNVKCNHVAARTMEAFRRFGLAGRVRSAGLPADHPQDVAFLTAVTGREFGRIPIPSASARRDGTGRGPDTTWAAAEPAHRVNQRFLEPVLEEHVASLRHVSLRNEVRAVAVAQDEHGVTVEIVPVGTQETATLRGRYLVGADGGRSLVRKTIGSRFDGDPVLQHVQSTCIRMPDLYDHMSAGKAWGYYVYNGRRNGHVYSIDGVETFLIHTYLSPEEAEREEVDRDRAIRDILGLSDDQSYEFVSREDWIARRLVADRFRDGRVFIAGDAAHLWVPYGGYGMNAGIADGLNLSWLLSAVITGWADESILDAYEAERLPITDQVSRFAMSHLRKIADTDVPAGLEADGPEGDAAREAFGKLAYDLNVQQFAAAGLNFGYSYAGSPIIVPDGRAPEYTMGTYTPSTVPGCRLPHHWLADGSSLYDHLGPWYTLVALDHFDAAERWAQEARAAGLPVIVVRFPEGAQDPAYTTPFVVARRDQHVAWRGTALPPDVAVFAARLGAAHRSPRARSGQGVGVVTTSTR</sequence>
<dbReference type="PANTHER" id="PTHR43004">
    <property type="entry name" value="TRK SYSTEM POTASSIUM UPTAKE PROTEIN"/>
    <property type="match status" value="1"/>
</dbReference>
<feature type="region of interest" description="Disordered" evidence="4">
    <location>
        <begin position="97"/>
        <end position="117"/>
    </location>
</feature>
<dbReference type="InterPro" id="IPR002938">
    <property type="entry name" value="FAD-bd"/>
</dbReference>